<evidence type="ECO:0000313" key="1">
    <source>
        <dbReference type="EMBL" id="KAG3215584.1"/>
    </source>
</evidence>
<comment type="caution">
    <text evidence="1">The sequence shown here is derived from an EMBL/GenBank/DDBJ whole genome shotgun (WGS) entry which is preliminary data.</text>
</comment>
<dbReference type="AlphaFoldDB" id="A0A8T1HRY7"/>
<reference evidence="1" key="1">
    <citation type="submission" date="2018-05" db="EMBL/GenBank/DDBJ databases">
        <title>Effector identification in a new, highly contiguous assembly of the strawberry crown rot pathogen Phytophthora cactorum.</title>
        <authorList>
            <person name="Armitage A.D."/>
            <person name="Nellist C.F."/>
            <person name="Bates H."/>
            <person name="Vickerstaff R.J."/>
            <person name="Harrison R.J."/>
        </authorList>
    </citation>
    <scope>NUCLEOTIDE SEQUENCE</scope>
    <source>
        <strain evidence="1">P421</strain>
    </source>
</reference>
<evidence type="ECO:0008006" key="3">
    <source>
        <dbReference type="Google" id="ProtNLM"/>
    </source>
</evidence>
<evidence type="ECO:0000313" key="2">
    <source>
        <dbReference type="Proteomes" id="UP000760860"/>
    </source>
</evidence>
<dbReference type="SUPFAM" id="SSF56672">
    <property type="entry name" value="DNA/RNA polymerases"/>
    <property type="match status" value="1"/>
</dbReference>
<dbReference type="PANTHER" id="PTHR11439">
    <property type="entry name" value="GAG-POL-RELATED RETROTRANSPOSON"/>
    <property type="match status" value="1"/>
</dbReference>
<protein>
    <recommendedName>
        <fullName evidence="3">Reverse transcriptase Ty1/copia-type domain-containing protein</fullName>
    </recommendedName>
</protein>
<dbReference type="InterPro" id="IPR043502">
    <property type="entry name" value="DNA/RNA_pol_sf"/>
</dbReference>
<dbReference type="Proteomes" id="UP000760860">
    <property type="component" value="Unassembled WGS sequence"/>
</dbReference>
<proteinExistence type="predicted"/>
<accession>A0A8T1HRY7</accession>
<dbReference type="PANTHER" id="PTHR11439:SF483">
    <property type="entry name" value="PEPTIDE SYNTHASE GLIP-LIKE, PUTATIVE (AFU_ORTHOLOGUE AFUA_3G12920)-RELATED"/>
    <property type="match status" value="1"/>
</dbReference>
<organism evidence="1 2">
    <name type="scientific">Phytophthora cactorum</name>
    <dbReference type="NCBI Taxonomy" id="29920"/>
    <lineage>
        <taxon>Eukaryota</taxon>
        <taxon>Sar</taxon>
        <taxon>Stramenopiles</taxon>
        <taxon>Oomycota</taxon>
        <taxon>Peronosporomycetes</taxon>
        <taxon>Peronosporales</taxon>
        <taxon>Peronosporaceae</taxon>
        <taxon>Phytophthora</taxon>
    </lineage>
</organism>
<gene>
    <name evidence="1" type="ORF">PC129_g13538</name>
</gene>
<dbReference type="EMBL" id="RCMV01000547">
    <property type="protein sequence ID" value="KAG3215584.1"/>
    <property type="molecule type" value="Genomic_DNA"/>
</dbReference>
<name>A0A8T1HRY7_9STRA</name>
<sequence>MMELGELEYFLGMEIKNDRDSEKVTVRQTKFLKSILTKFGMQDSKPVKTPQDPGHKLTKNMCEGGCQHEDTMKNVPYRSAVGGLMYLMVVTRPDLAAAVGVLSQFAADPCPTHWQALKRVLRYLQATPTHGLEFSREDSFGVCGYSDTDWAGDIESRRSTSDYAFMMNGGCISWRSKKQRTVALSSTEAEYMALSEATQEAVWLKVFLCELGEMASDEAIKIYEDNQGSIALAKNPEFHKRTKHIDIRCHFVREKVEDSQVVLQYVSTTDMLADIMTKAITAVQFEVLRNKLGIQGATTVESSGSVVKKAPRPAAVYR</sequence>
<dbReference type="CDD" id="cd09272">
    <property type="entry name" value="RNase_HI_RT_Ty1"/>
    <property type="match status" value="1"/>
</dbReference>
<dbReference type="VEuPathDB" id="FungiDB:PC110_g18759"/>